<comment type="caution">
    <text evidence="3">The sequence shown here is derived from an EMBL/GenBank/DDBJ whole genome shotgun (WGS) entry which is preliminary data.</text>
</comment>
<keyword evidence="4" id="KW-1185">Reference proteome</keyword>
<reference evidence="3" key="1">
    <citation type="submission" date="2022-11" db="EMBL/GenBank/DDBJ databases">
        <title>Chromosomal genome sequence assembly and mating type (MAT) locus characterization of the leprose asexual lichenized fungus Lepraria neglecta (Nyl.) Erichsen.</title>
        <authorList>
            <person name="Allen J.L."/>
            <person name="Pfeffer B."/>
        </authorList>
    </citation>
    <scope>NUCLEOTIDE SEQUENCE</scope>
    <source>
        <strain evidence="3">Allen 5258</strain>
    </source>
</reference>
<sequence>MATHPIQAQDPENPTNTKRTMPSGPGLPAFWSDDMDRALAYLEVHQYEYEKMVPELKTWFPQLTNIVIAGASLDKRVQMLDQMDNDYFMDAAFEHAKWLKSQGIRVDEYDESKYPIVEPEMKSDLEIFGDGTPMKGALAIGGSVDDDDLAPKFGKMKVNDKKAKDKKAKKEEKLVKKAKEEEKLVKKAKEEGAERKSSFFGIKMTPKNVKSALKGYKLGEVGEGGSGVRNDTKESIMFPADQVQENAPTSGSSKQAENPSNTHHFDDDTIKSSSSTGQQALTDASNSRTSPYGHHHLGEPRAGMEKALERRRARAEGH</sequence>
<evidence type="ECO:0000313" key="4">
    <source>
        <dbReference type="Proteomes" id="UP001276659"/>
    </source>
</evidence>
<feature type="coiled-coil region" evidence="1">
    <location>
        <begin position="161"/>
        <end position="191"/>
    </location>
</feature>
<organism evidence="3 4">
    <name type="scientific">Lepraria neglecta</name>
    <dbReference type="NCBI Taxonomy" id="209136"/>
    <lineage>
        <taxon>Eukaryota</taxon>
        <taxon>Fungi</taxon>
        <taxon>Dikarya</taxon>
        <taxon>Ascomycota</taxon>
        <taxon>Pezizomycotina</taxon>
        <taxon>Lecanoromycetes</taxon>
        <taxon>OSLEUM clade</taxon>
        <taxon>Lecanoromycetidae</taxon>
        <taxon>Lecanorales</taxon>
        <taxon>Lecanorineae</taxon>
        <taxon>Stereocaulaceae</taxon>
        <taxon>Lepraria</taxon>
    </lineage>
</organism>
<evidence type="ECO:0000256" key="1">
    <source>
        <dbReference type="SAM" id="Coils"/>
    </source>
</evidence>
<keyword evidence="1" id="KW-0175">Coiled coil</keyword>
<protein>
    <submittedName>
        <fullName evidence="3">Uncharacterized protein</fullName>
    </submittedName>
</protein>
<dbReference type="Proteomes" id="UP001276659">
    <property type="component" value="Unassembled WGS sequence"/>
</dbReference>
<name>A0AAD9Z2Q9_9LECA</name>
<proteinExistence type="predicted"/>
<feature type="compositionally biased region" description="Polar residues" evidence="2">
    <location>
        <begin position="10"/>
        <end position="20"/>
    </location>
</feature>
<feature type="compositionally biased region" description="Polar residues" evidence="2">
    <location>
        <begin position="243"/>
        <end position="262"/>
    </location>
</feature>
<evidence type="ECO:0000256" key="2">
    <source>
        <dbReference type="SAM" id="MobiDB-lite"/>
    </source>
</evidence>
<accession>A0AAD9Z2Q9</accession>
<gene>
    <name evidence="3" type="ORF">OEA41_009205</name>
</gene>
<feature type="region of interest" description="Disordered" evidence="2">
    <location>
        <begin position="1"/>
        <end position="27"/>
    </location>
</feature>
<dbReference type="EMBL" id="JASNWA010000009">
    <property type="protein sequence ID" value="KAK3169821.1"/>
    <property type="molecule type" value="Genomic_DNA"/>
</dbReference>
<feature type="compositionally biased region" description="Basic and acidic residues" evidence="2">
    <location>
        <begin position="296"/>
        <end position="318"/>
    </location>
</feature>
<dbReference type="AlphaFoldDB" id="A0AAD9Z2Q9"/>
<evidence type="ECO:0000313" key="3">
    <source>
        <dbReference type="EMBL" id="KAK3169821.1"/>
    </source>
</evidence>
<feature type="compositionally biased region" description="Polar residues" evidence="2">
    <location>
        <begin position="271"/>
        <end position="290"/>
    </location>
</feature>
<feature type="region of interest" description="Disordered" evidence="2">
    <location>
        <begin position="213"/>
        <end position="318"/>
    </location>
</feature>